<dbReference type="EMBL" id="HG994593">
    <property type="protein sequence ID" value="CAF2852429.1"/>
    <property type="molecule type" value="Genomic_DNA"/>
</dbReference>
<sequence>MKTRVMSRKPTNLTLREAFAKDEWANIPLNTCRKLVKSYKYRLEAGLSYENWGCAPSDPLVEDLCAQILALGQVNVDVVTGIDSKTSLQQLSQAHEGYFLSDAAEGSISTKFDGPLTNKLGIENRLKGEEAAEFFPKQKIRILSRSSTRKELRTKKIKYVSNS</sequence>
<reference evidence="1" key="1">
    <citation type="submission" date="2021-02" db="EMBL/GenBank/DDBJ databases">
        <authorList>
            <person name="Bekaert M."/>
        </authorList>
    </citation>
    <scope>NUCLEOTIDE SEQUENCE</scope>
    <source>
        <strain evidence="1">IoA-00</strain>
    </source>
</reference>
<organism evidence="1 2">
    <name type="scientific">Lepeophtheirus salmonis</name>
    <name type="common">Salmon louse</name>
    <name type="synonym">Caligus salmonis</name>
    <dbReference type="NCBI Taxonomy" id="72036"/>
    <lineage>
        <taxon>Eukaryota</taxon>
        <taxon>Metazoa</taxon>
        <taxon>Ecdysozoa</taxon>
        <taxon>Arthropoda</taxon>
        <taxon>Crustacea</taxon>
        <taxon>Multicrustacea</taxon>
        <taxon>Hexanauplia</taxon>
        <taxon>Copepoda</taxon>
        <taxon>Siphonostomatoida</taxon>
        <taxon>Caligidae</taxon>
        <taxon>Lepeophtheirus</taxon>
    </lineage>
</organism>
<evidence type="ECO:0000313" key="2">
    <source>
        <dbReference type="Proteomes" id="UP000675881"/>
    </source>
</evidence>
<name>A0A7R8CKX1_LEPSM</name>
<evidence type="ECO:0000313" key="1">
    <source>
        <dbReference type="EMBL" id="CAF2852429.1"/>
    </source>
</evidence>
<gene>
    <name evidence="1" type="ORF">LSAA_5105</name>
</gene>
<accession>A0A7R8CKX1</accession>
<keyword evidence="2" id="KW-1185">Reference proteome</keyword>
<protein>
    <submittedName>
        <fullName evidence="1">(salmon louse) hypothetical protein</fullName>
    </submittedName>
</protein>
<dbReference type="Proteomes" id="UP000675881">
    <property type="component" value="Chromosome 14"/>
</dbReference>
<proteinExistence type="predicted"/>
<dbReference type="AlphaFoldDB" id="A0A7R8CKX1"/>